<keyword evidence="2" id="KW-1185">Reference proteome</keyword>
<dbReference type="STRING" id="670154.SAMN04488002_3062"/>
<dbReference type="PROSITE" id="PS51257">
    <property type="entry name" value="PROKAR_LIPOPROTEIN"/>
    <property type="match status" value="1"/>
</dbReference>
<organism evidence="1 2">
    <name type="scientific">Litoreibacter janthinus</name>
    <dbReference type="NCBI Taxonomy" id="670154"/>
    <lineage>
        <taxon>Bacteria</taxon>
        <taxon>Pseudomonadati</taxon>
        <taxon>Pseudomonadota</taxon>
        <taxon>Alphaproteobacteria</taxon>
        <taxon>Rhodobacterales</taxon>
        <taxon>Roseobacteraceae</taxon>
        <taxon>Litoreibacter</taxon>
    </lineage>
</organism>
<protein>
    <submittedName>
        <fullName evidence="1">Uncharacterized protein</fullName>
    </submittedName>
</protein>
<dbReference type="AlphaFoldDB" id="A0A1I6HJ27"/>
<accession>A0A1I6HJ27</accession>
<dbReference type="OrthoDB" id="7659281at2"/>
<dbReference type="Proteomes" id="UP000199658">
    <property type="component" value="Unassembled WGS sequence"/>
</dbReference>
<proteinExistence type="predicted"/>
<evidence type="ECO:0000313" key="1">
    <source>
        <dbReference type="EMBL" id="SFR54374.1"/>
    </source>
</evidence>
<name>A0A1I6HJ27_9RHOB</name>
<evidence type="ECO:0000313" key="2">
    <source>
        <dbReference type="Proteomes" id="UP000199658"/>
    </source>
</evidence>
<dbReference type="RefSeq" id="WP_090218474.1">
    <property type="nucleotide sequence ID" value="NZ_FOYO01000001.1"/>
</dbReference>
<gene>
    <name evidence="1" type="ORF">SAMN04488002_3062</name>
</gene>
<reference evidence="2" key="1">
    <citation type="submission" date="2016-10" db="EMBL/GenBank/DDBJ databases">
        <authorList>
            <person name="Varghese N."/>
            <person name="Submissions S."/>
        </authorList>
    </citation>
    <scope>NUCLEOTIDE SEQUENCE [LARGE SCALE GENOMIC DNA]</scope>
    <source>
        <strain evidence="2">DSM 26921</strain>
    </source>
</reference>
<dbReference type="EMBL" id="FOYO01000001">
    <property type="protein sequence ID" value="SFR54374.1"/>
    <property type="molecule type" value="Genomic_DNA"/>
</dbReference>
<sequence>MIRIALITALSLSVASCGLLSRDKSRNAESERALPFKAKLSSGEDKRDISIAVVNNGAGVEEVRESVRFEATKYCLLNFGGSDADWQISSVSDDWAFTQDGDKLVFNARCIAR</sequence>